<dbReference type="OrthoDB" id="9782876at2"/>
<dbReference type="Gene3D" id="3.40.630.10">
    <property type="entry name" value="Zn peptidases"/>
    <property type="match status" value="1"/>
</dbReference>
<keyword evidence="7" id="KW-1185">Reference proteome</keyword>
<organism evidence="6 7">
    <name type="scientific">Devosia ginsengisoli</name>
    <dbReference type="NCBI Taxonomy" id="400770"/>
    <lineage>
        <taxon>Bacteria</taxon>
        <taxon>Pseudomonadati</taxon>
        <taxon>Pseudomonadota</taxon>
        <taxon>Alphaproteobacteria</taxon>
        <taxon>Hyphomicrobiales</taxon>
        <taxon>Devosiaceae</taxon>
        <taxon>Devosia</taxon>
    </lineage>
</organism>
<accession>A0A5B8LU48</accession>
<dbReference type="Pfam" id="PF24827">
    <property type="entry name" value="AstE_AspA_cat"/>
    <property type="match status" value="1"/>
</dbReference>
<evidence type="ECO:0000259" key="5">
    <source>
        <dbReference type="Pfam" id="PF24827"/>
    </source>
</evidence>
<evidence type="ECO:0000313" key="6">
    <source>
        <dbReference type="EMBL" id="QDZ11214.1"/>
    </source>
</evidence>
<keyword evidence="3" id="KW-0378">Hydrolase</keyword>
<dbReference type="Proteomes" id="UP000315364">
    <property type="component" value="Chromosome"/>
</dbReference>
<dbReference type="CDD" id="cd06250">
    <property type="entry name" value="M14_PaAOTO_like"/>
    <property type="match status" value="1"/>
</dbReference>
<dbReference type="PANTHER" id="PTHR37326">
    <property type="entry name" value="BLL3975 PROTEIN"/>
    <property type="match status" value="1"/>
</dbReference>
<evidence type="ECO:0000256" key="3">
    <source>
        <dbReference type="ARBA" id="ARBA00022801"/>
    </source>
</evidence>
<reference evidence="6 7" key="1">
    <citation type="submission" date="2019-07" db="EMBL/GenBank/DDBJ databases">
        <title>Full genome sequence of Devosia sp. Gsoil 520.</title>
        <authorList>
            <person name="Im W.-T."/>
        </authorList>
    </citation>
    <scope>NUCLEOTIDE SEQUENCE [LARGE SCALE GENOMIC DNA]</scope>
    <source>
        <strain evidence="6 7">Gsoil 520</strain>
    </source>
</reference>
<protein>
    <submittedName>
        <fullName evidence="6">Succinylglutamate desuccinylase</fullName>
    </submittedName>
</protein>
<evidence type="ECO:0000256" key="2">
    <source>
        <dbReference type="ARBA" id="ARBA00022723"/>
    </source>
</evidence>
<dbReference type="SUPFAM" id="SSF53187">
    <property type="entry name" value="Zn-dependent exopeptidases"/>
    <property type="match status" value="1"/>
</dbReference>
<feature type="domain" description="Succinylglutamate desuccinylase/Aspartoacylase catalytic" evidence="5">
    <location>
        <begin position="33"/>
        <end position="105"/>
    </location>
</feature>
<dbReference type="RefSeq" id="WP_146290037.1">
    <property type="nucleotide sequence ID" value="NZ_CP042304.1"/>
</dbReference>
<dbReference type="InterPro" id="IPR053138">
    <property type="entry name" value="N-alpha-Ac-DABA_deacetylase"/>
</dbReference>
<keyword evidence="2" id="KW-0479">Metal-binding</keyword>
<gene>
    <name evidence="6" type="ORF">FPZ08_10850</name>
</gene>
<dbReference type="KEGG" id="dea:FPZ08_10850"/>
<dbReference type="PANTHER" id="PTHR37326:SF1">
    <property type="entry name" value="BLL3975 PROTEIN"/>
    <property type="match status" value="1"/>
</dbReference>
<dbReference type="EMBL" id="CP042304">
    <property type="protein sequence ID" value="QDZ11214.1"/>
    <property type="molecule type" value="Genomic_DNA"/>
</dbReference>
<evidence type="ECO:0000313" key="7">
    <source>
        <dbReference type="Proteomes" id="UP000315364"/>
    </source>
</evidence>
<comment type="cofactor">
    <cofactor evidence="1">
        <name>Zn(2+)</name>
        <dbReference type="ChEBI" id="CHEBI:29105"/>
    </cofactor>
</comment>
<sequence>MSFELHRTVLTGDTPGTATDLYWYTAGPADAETRVHLQAALHADEQPGTMALHHLLPKLREADAAGQLKAQFTIFPSVNPLGLANYSLRHHIGRYDVETGVNYNRRWPDLYPHIAQDIAGKLTDDPKANIATIRAAVAAWIDSQQPGTAIQRLRLAVLKSAVAADIVLDLHCDDDSLKHIFTSPELMPCLQDLADWMGVAATLTAEDSGGGSFDEVLPSLYRKARLANPDHPIPSGAETATLEYRGRADSFDAIGQEDAAGLYGFFASRGLIAADPGRKPTAAPAPTPFEATEVLRADAPGLLAYRVELGDRVSKGQPIADLIAMDGPEAFVARRPILSGTDGFVLSRVMGKYVVRGGAIAKIVGKDILPARAGGYLLED</sequence>
<proteinExistence type="predicted"/>
<evidence type="ECO:0000256" key="1">
    <source>
        <dbReference type="ARBA" id="ARBA00001947"/>
    </source>
</evidence>
<keyword evidence="4" id="KW-0862">Zinc</keyword>
<dbReference type="GO" id="GO:0016788">
    <property type="term" value="F:hydrolase activity, acting on ester bonds"/>
    <property type="evidence" value="ECO:0007669"/>
    <property type="project" value="InterPro"/>
</dbReference>
<name>A0A5B8LU48_9HYPH</name>
<dbReference type="AlphaFoldDB" id="A0A5B8LU48"/>
<dbReference type="GO" id="GO:0046872">
    <property type="term" value="F:metal ion binding"/>
    <property type="evidence" value="ECO:0007669"/>
    <property type="project" value="UniProtKB-KW"/>
</dbReference>
<evidence type="ECO:0000256" key="4">
    <source>
        <dbReference type="ARBA" id="ARBA00022833"/>
    </source>
</evidence>
<dbReference type="InterPro" id="IPR055438">
    <property type="entry name" value="AstE_AspA_cat"/>
</dbReference>